<dbReference type="EMBL" id="CP003117">
    <property type="protein sequence ID" value="AET65278.1"/>
    <property type="molecule type" value="Genomic_DNA"/>
</dbReference>
<dbReference type="AlphaFoldDB" id="G7WQ86"/>
<evidence type="ECO:0008006" key="3">
    <source>
        <dbReference type="Google" id="ProtNLM"/>
    </source>
</evidence>
<dbReference type="STRING" id="1110509.Mhar_1922"/>
<dbReference type="HOGENOM" id="CLU_174522_0_0_2"/>
<dbReference type="PATRIC" id="fig|1110509.7.peg.2129"/>
<dbReference type="Proteomes" id="UP000005877">
    <property type="component" value="Chromosome"/>
</dbReference>
<dbReference type="Gene3D" id="3.30.1860.10">
    <property type="entry name" value="uncharacterized conserved protein from methanopyrus kandleri domain like"/>
    <property type="match status" value="1"/>
</dbReference>
<gene>
    <name evidence="1" type="ordered locus">Mhar_1922</name>
</gene>
<dbReference type="InterPro" id="IPR007355">
    <property type="entry name" value="DUF424"/>
</dbReference>
<accession>G7WQ86</accession>
<sequence length="103" mass="11168">MEEMRDTMYLKVHRIRGEVMVAVCDSELLGKTFDEGALSLTVEEAFFGEEVATVREVAEALAGASIANMVGEKAVACGIETKCIDGRNILKIDGVPTAQMVRM</sequence>
<dbReference type="GeneID" id="12511095"/>
<evidence type="ECO:0000313" key="2">
    <source>
        <dbReference type="Proteomes" id="UP000005877"/>
    </source>
</evidence>
<dbReference type="RefSeq" id="WP_014587456.1">
    <property type="nucleotide sequence ID" value="NC_017527.1"/>
</dbReference>
<organism evidence="1 2">
    <name type="scientific">Methanothrix harundinacea (strain 6Ac)</name>
    <name type="common">Methanosaeta harundinacea</name>
    <dbReference type="NCBI Taxonomy" id="1110509"/>
    <lineage>
        <taxon>Archaea</taxon>
        <taxon>Methanobacteriati</taxon>
        <taxon>Methanobacteriota</taxon>
        <taxon>Stenosarchaea group</taxon>
        <taxon>Methanomicrobia</taxon>
        <taxon>Methanotrichales</taxon>
        <taxon>Methanotrichaceae</taxon>
        <taxon>Methanothrix</taxon>
    </lineage>
</organism>
<keyword evidence="2" id="KW-1185">Reference proteome</keyword>
<evidence type="ECO:0000313" key="1">
    <source>
        <dbReference type="EMBL" id="AET65278.1"/>
    </source>
</evidence>
<dbReference type="KEGG" id="mhi:Mhar_1922"/>
<reference evidence="1 2" key="1">
    <citation type="journal article" date="2012" name="PLoS ONE">
        <title>The genome characteristics and predicted function of methyl-group oxidation pathway in the obligate aceticlastic methanogens, Methanosaeta spp.</title>
        <authorList>
            <person name="Zhu J."/>
            <person name="Zheng H."/>
            <person name="Ai G."/>
            <person name="Zhang G."/>
            <person name="Liu D."/>
            <person name="Liu X."/>
            <person name="Dong X."/>
        </authorList>
    </citation>
    <scope>NUCLEOTIDE SEQUENCE [LARGE SCALE GENOMIC DNA]</scope>
    <source>
        <strain evidence="1 2">6Ac</strain>
    </source>
</reference>
<protein>
    <recommendedName>
        <fullName evidence="3">DUF424 domain-containing protein</fullName>
    </recommendedName>
</protein>
<name>G7WQ86_METH6</name>
<proteinExistence type="predicted"/>
<dbReference type="Pfam" id="PF04242">
    <property type="entry name" value="DUF424"/>
    <property type="match status" value="1"/>
</dbReference>